<evidence type="ECO:0000259" key="1">
    <source>
        <dbReference type="PROSITE" id="PS51471"/>
    </source>
</evidence>
<dbReference type="GO" id="GO:0006307">
    <property type="term" value="P:DNA alkylation repair"/>
    <property type="evidence" value="ECO:0007669"/>
    <property type="project" value="InterPro"/>
</dbReference>
<dbReference type="InterPro" id="IPR037151">
    <property type="entry name" value="AlkB-like_sf"/>
</dbReference>
<sequence>MSISHQETCDILLASPRLQRFCTLLGEPEASDMLDRLDDELAWQQPRLRLYGQERPIPRQQVWMGDEAARYRYSGRTFTPEPWHAAVVRIRDTVIDRLAGNGVMASFNSVLLNRYEDGSDRMGWHSDDEPELGSDPLIAAVSLGAERPLRFRWKQGLGAPFNVWLPHDSLLLMDRGTQDHLQHALLPRRIPGKRISLTFRHVAASGGIAPTG</sequence>
<evidence type="ECO:0000313" key="2">
    <source>
        <dbReference type="EMBL" id="PMR75004.1"/>
    </source>
</evidence>
<comment type="caution">
    <text evidence="2">The sequence shown here is derived from an EMBL/GenBank/DDBJ whole genome shotgun (WGS) entry which is preliminary data.</text>
</comment>
<keyword evidence="2" id="KW-0560">Oxidoreductase</keyword>
<dbReference type="Gene3D" id="2.60.120.590">
    <property type="entry name" value="Alpha-ketoglutarate-dependent dioxygenase AlkB-like"/>
    <property type="match status" value="1"/>
</dbReference>
<dbReference type="EMBL" id="PNRF01000023">
    <property type="protein sequence ID" value="PMR75004.1"/>
    <property type="molecule type" value="Genomic_DNA"/>
</dbReference>
<dbReference type="PROSITE" id="PS51471">
    <property type="entry name" value="FE2OG_OXY"/>
    <property type="match status" value="1"/>
</dbReference>
<proteinExistence type="predicted"/>
<organism evidence="2 3">
    <name type="scientific">Billgrantia endophytica</name>
    <dbReference type="NCBI Taxonomy" id="2033802"/>
    <lineage>
        <taxon>Bacteria</taxon>
        <taxon>Pseudomonadati</taxon>
        <taxon>Pseudomonadota</taxon>
        <taxon>Gammaproteobacteria</taxon>
        <taxon>Oceanospirillales</taxon>
        <taxon>Halomonadaceae</taxon>
        <taxon>Billgrantia</taxon>
    </lineage>
</organism>
<evidence type="ECO:0000313" key="3">
    <source>
        <dbReference type="Proteomes" id="UP000235803"/>
    </source>
</evidence>
<accession>A0A2N7U3I4</accession>
<dbReference type="OrthoDB" id="190276at2"/>
<dbReference type="SUPFAM" id="SSF51197">
    <property type="entry name" value="Clavaminate synthase-like"/>
    <property type="match status" value="1"/>
</dbReference>
<name>A0A2N7U3I4_9GAMM</name>
<dbReference type="GO" id="GO:0051213">
    <property type="term" value="F:dioxygenase activity"/>
    <property type="evidence" value="ECO:0007669"/>
    <property type="project" value="UniProtKB-KW"/>
</dbReference>
<keyword evidence="3" id="KW-1185">Reference proteome</keyword>
<dbReference type="Proteomes" id="UP000235803">
    <property type="component" value="Unassembled WGS sequence"/>
</dbReference>
<dbReference type="RefSeq" id="WP_102653548.1">
    <property type="nucleotide sequence ID" value="NZ_PNRF01000023.1"/>
</dbReference>
<gene>
    <name evidence="2" type="ORF">C1H69_11510</name>
</gene>
<feature type="domain" description="Fe2OG dioxygenase" evidence="1">
    <location>
        <begin position="106"/>
        <end position="203"/>
    </location>
</feature>
<dbReference type="AlphaFoldDB" id="A0A2N7U3I4"/>
<keyword evidence="2" id="KW-0223">Dioxygenase</keyword>
<dbReference type="PANTHER" id="PTHR31212:SF4">
    <property type="entry name" value="ALPHA-KETOGLUTARATE-DEPENDENT DIOXYGENASE ALKB HOMOLOG 3"/>
    <property type="match status" value="1"/>
</dbReference>
<dbReference type="InterPro" id="IPR005123">
    <property type="entry name" value="Oxoglu/Fe-dep_dioxygenase_dom"/>
</dbReference>
<protein>
    <submittedName>
        <fullName evidence="2">Alpha-ketoglutarate-dependent dioxygenase AlkB</fullName>
    </submittedName>
</protein>
<reference evidence="2 3" key="1">
    <citation type="submission" date="2018-01" db="EMBL/GenBank/DDBJ databases">
        <title>Halomonas endophytica sp. nov., isolated from storage liquid in the stems of Populus euphratica.</title>
        <authorList>
            <person name="Chen C."/>
        </authorList>
    </citation>
    <scope>NUCLEOTIDE SEQUENCE [LARGE SCALE GENOMIC DNA]</scope>
    <source>
        <strain evidence="2 3">MC28</strain>
    </source>
</reference>
<dbReference type="Pfam" id="PF13532">
    <property type="entry name" value="2OG-FeII_Oxy_2"/>
    <property type="match status" value="1"/>
</dbReference>
<dbReference type="InterPro" id="IPR032854">
    <property type="entry name" value="ALKBH3"/>
</dbReference>
<dbReference type="InterPro" id="IPR027450">
    <property type="entry name" value="AlkB-like"/>
</dbReference>
<dbReference type="PANTHER" id="PTHR31212">
    <property type="entry name" value="ALPHA-KETOGLUTARATE-DEPENDENT DIOXYGENASE ALKB HOMOLOG 3"/>
    <property type="match status" value="1"/>
</dbReference>